<gene>
    <name evidence="1" type="ORF">OKIOD_LOCUS15073</name>
</gene>
<evidence type="ECO:0000313" key="1">
    <source>
        <dbReference type="EMBL" id="CAG5112052.1"/>
    </source>
</evidence>
<keyword evidence="2" id="KW-1185">Reference proteome</keyword>
<reference evidence="1 2" key="1">
    <citation type="submission" date="2021-04" db="EMBL/GenBank/DDBJ databases">
        <authorList>
            <person name="Bliznina A."/>
        </authorList>
    </citation>
    <scope>NUCLEOTIDE SEQUENCE [LARGE SCALE GENOMIC DNA]</scope>
</reference>
<evidence type="ECO:0000313" key="2">
    <source>
        <dbReference type="Proteomes" id="UP001158576"/>
    </source>
</evidence>
<dbReference type="EMBL" id="OU015567">
    <property type="protein sequence ID" value="CAG5112052.1"/>
    <property type="molecule type" value="Genomic_DNA"/>
</dbReference>
<protein>
    <submittedName>
        <fullName evidence="1">Oidioi.mRNA.OKI2018_I69.chr2.g6308.t1.cds</fullName>
    </submittedName>
</protein>
<organism evidence="1 2">
    <name type="scientific">Oikopleura dioica</name>
    <name type="common">Tunicate</name>
    <dbReference type="NCBI Taxonomy" id="34765"/>
    <lineage>
        <taxon>Eukaryota</taxon>
        <taxon>Metazoa</taxon>
        <taxon>Chordata</taxon>
        <taxon>Tunicata</taxon>
        <taxon>Appendicularia</taxon>
        <taxon>Copelata</taxon>
        <taxon>Oikopleuridae</taxon>
        <taxon>Oikopleura</taxon>
    </lineage>
</organism>
<name>A0ABN7T9J6_OIKDI</name>
<accession>A0ABN7T9J6</accession>
<sequence length="317" mass="37153">MAVCSQIIMKNLRNMENQDARQPDVFPCLERIIKDIVKALYDKQLCRFTDDQSKKTYKKVSRALLAKMLNAFFGGFCDSNGLIHENSKDTTRTTNCVKAAIYVSVPYKNCDLARIIRFMEKFPKDSFLSENAKHLRNVTFDWKKMRGNLFRMQLNECTRMNQLKLLKMLKKLKIKISSDEEFDFKKNTSRVAKITIQDPDIFDEMNRYEDLTEDQWKAIWKGKVVDGPKHPHFTSKTCALFWQDSAVVRQFPKLSKIAIKLVSARATSCEAEREFARGSEYTRNSKRNRIKADTILKLRQFAKHEEMERAIKKMTEN</sequence>
<proteinExistence type="predicted"/>
<dbReference type="Proteomes" id="UP001158576">
    <property type="component" value="Chromosome 2"/>
</dbReference>